<keyword evidence="11" id="KW-0862">Zinc</keyword>
<evidence type="ECO:0000259" key="19">
    <source>
        <dbReference type="PROSITE" id="PS50980"/>
    </source>
</evidence>
<dbReference type="SUPFAM" id="SSF52096">
    <property type="entry name" value="ClpP/crotonase"/>
    <property type="match status" value="2"/>
</dbReference>
<keyword evidence="15" id="KW-0275">Fatty acid biosynthesis</keyword>
<keyword evidence="13" id="KW-0067">ATP-binding</keyword>
<evidence type="ECO:0000256" key="7">
    <source>
        <dbReference type="ARBA" id="ARBA00018312"/>
    </source>
</evidence>
<keyword evidence="11" id="KW-0863">Zinc-finger</keyword>
<dbReference type="EMBL" id="JANIAA010000019">
    <property type="protein sequence ID" value="MCQ8191670.1"/>
    <property type="molecule type" value="Genomic_DNA"/>
</dbReference>
<feature type="compositionally biased region" description="Low complexity" evidence="18">
    <location>
        <begin position="335"/>
        <end position="348"/>
    </location>
</feature>
<dbReference type="Pfam" id="PF03255">
    <property type="entry name" value="ACCA"/>
    <property type="match status" value="1"/>
</dbReference>
<keyword evidence="10" id="KW-0547">Nucleotide-binding</keyword>
<feature type="domain" description="CoA carboxyltransferase N-terminal" evidence="19">
    <location>
        <begin position="1"/>
        <end position="253"/>
    </location>
</feature>
<dbReference type="Gene3D" id="3.90.226.10">
    <property type="entry name" value="2-enoyl-CoA Hydratase, Chain A, domain 1"/>
    <property type="match status" value="2"/>
</dbReference>
<evidence type="ECO:0000256" key="12">
    <source>
        <dbReference type="ARBA" id="ARBA00022832"/>
    </source>
</evidence>
<evidence type="ECO:0000256" key="3">
    <source>
        <dbReference type="ARBA" id="ARBA00006276"/>
    </source>
</evidence>
<dbReference type="InterPro" id="IPR000438">
    <property type="entry name" value="Acetyl_CoA_COase_Trfase_b_su"/>
</dbReference>
<keyword evidence="9 21" id="KW-0808">Transferase</keyword>
<feature type="region of interest" description="Disordered" evidence="18">
    <location>
        <begin position="1"/>
        <end position="24"/>
    </location>
</feature>
<evidence type="ECO:0000313" key="21">
    <source>
        <dbReference type="EMBL" id="MCQ8191670.1"/>
    </source>
</evidence>
<keyword evidence="22" id="KW-1185">Reference proteome</keyword>
<comment type="catalytic activity">
    <reaction evidence="17">
        <text>N(6)-carboxybiotinyl-L-lysyl-[protein] + acetyl-CoA = N(6)-biotinyl-L-lysyl-[protein] + malonyl-CoA</text>
        <dbReference type="Rhea" id="RHEA:54728"/>
        <dbReference type="Rhea" id="RHEA-COMP:10505"/>
        <dbReference type="Rhea" id="RHEA-COMP:10506"/>
        <dbReference type="ChEBI" id="CHEBI:57288"/>
        <dbReference type="ChEBI" id="CHEBI:57384"/>
        <dbReference type="ChEBI" id="CHEBI:83144"/>
        <dbReference type="ChEBI" id="CHEBI:83145"/>
        <dbReference type="EC" id="2.1.3.15"/>
    </reaction>
</comment>
<dbReference type="RefSeq" id="WP_256652617.1">
    <property type="nucleotide sequence ID" value="NZ_JANIAA010000019.1"/>
</dbReference>
<dbReference type="InterPro" id="IPR011763">
    <property type="entry name" value="COA_CT_C"/>
</dbReference>
<evidence type="ECO:0000256" key="1">
    <source>
        <dbReference type="ARBA" id="ARBA00001947"/>
    </source>
</evidence>
<dbReference type="GO" id="GO:0016740">
    <property type="term" value="F:transferase activity"/>
    <property type="evidence" value="ECO:0007669"/>
    <property type="project" value="UniProtKB-KW"/>
</dbReference>
<feature type="region of interest" description="Disordered" evidence="18">
    <location>
        <begin position="323"/>
        <end position="417"/>
    </location>
</feature>
<comment type="function">
    <text evidence="16">Component of the acetyl coenzyme A carboxylase (ACC) complex. Biotin carboxylase (BC) catalyzes the carboxylation of biotin on its carrier protein (BCCP) and then the CO(2) group is transferred by the transcarboxylase to acetyl-CoA to form malonyl-CoA.</text>
</comment>
<evidence type="ECO:0000256" key="10">
    <source>
        <dbReference type="ARBA" id="ARBA00022741"/>
    </source>
</evidence>
<evidence type="ECO:0000256" key="18">
    <source>
        <dbReference type="SAM" id="MobiDB-lite"/>
    </source>
</evidence>
<comment type="subcellular location">
    <subcellularLocation>
        <location evidence="2">Cytoplasm</location>
    </subcellularLocation>
</comment>
<comment type="similarity">
    <text evidence="4">In the N-terminal section; belongs to the AccD/PCCB family.</text>
</comment>
<evidence type="ECO:0000256" key="9">
    <source>
        <dbReference type="ARBA" id="ARBA00022679"/>
    </source>
</evidence>
<organism evidence="21 22">
    <name type="scientific">Streptomyces rugosispiralis</name>
    <dbReference type="NCBI Taxonomy" id="2967341"/>
    <lineage>
        <taxon>Bacteria</taxon>
        <taxon>Bacillati</taxon>
        <taxon>Actinomycetota</taxon>
        <taxon>Actinomycetes</taxon>
        <taxon>Kitasatosporales</taxon>
        <taxon>Streptomycetaceae</taxon>
        <taxon>Streptomyces</taxon>
    </lineage>
</organism>
<dbReference type="EC" id="2.1.3.15" evidence="6"/>
<evidence type="ECO:0000256" key="16">
    <source>
        <dbReference type="ARBA" id="ARBA00025280"/>
    </source>
</evidence>
<protein>
    <recommendedName>
        <fullName evidence="7">Acetyl-coenzyme A carboxylase carboxyl transferase subunits beta/alpha</fullName>
        <ecNumber evidence="6">2.1.3.15</ecNumber>
    </recommendedName>
</protein>
<evidence type="ECO:0000256" key="2">
    <source>
        <dbReference type="ARBA" id="ARBA00004496"/>
    </source>
</evidence>
<evidence type="ECO:0000259" key="20">
    <source>
        <dbReference type="PROSITE" id="PS50989"/>
    </source>
</evidence>
<dbReference type="PRINTS" id="PR01070">
    <property type="entry name" value="ACCCTRFRASEB"/>
</dbReference>
<keyword evidence="12" id="KW-0276">Fatty acid metabolism</keyword>
<dbReference type="PROSITE" id="PS50980">
    <property type="entry name" value="COA_CT_NTER"/>
    <property type="match status" value="1"/>
</dbReference>
<feature type="compositionally biased region" description="Low complexity" evidence="18">
    <location>
        <begin position="244"/>
        <end position="254"/>
    </location>
</feature>
<keyword evidence="14" id="KW-0443">Lipid metabolism</keyword>
<keyword evidence="11" id="KW-0479">Metal-binding</keyword>
<comment type="cofactor">
    <cofactor evidence="1">
        <name>Zn(2+)</name>
        <dbReference type="ChEBI" id="CHEBI:29105"/>
    </cofactor>
</comment>
<feature type="domain" description="CoA carboxyltransferase C-terminal" evidence="20">
    <location>
        <begin position="405"/>
        <end position="659"/>
    </location>
</feature>
<sequence length="683" mass="67769">MTGTNSPRATGATGAPRASRPSARELIEAIVDPGGWHGWDEPVEITTDDPEYRADLERARERTGLDESVITGEGRIEGRRVALIACEFRFLAGSIGVAAGERLVRAVERATAERLPLLAAPASGGTRMQEGTVAFLQMVKVAAAITDHKAAGLPYLVHLRHPTTGGVLASWGSLGHVTAAEPGALIGFMGPRVHEALYGEEFPPGVQNAENLMNHGLIDAVLPHSRLSGVAARVLRVLCAGTPAPASGPGPVAGEHGRRGGAVSGPAAAGAGAGAAEADPGAPGDVPGGGGSSAGGGSERGGAAGPAGGVSAARDQAALAASAGAGGAPGGVEGGASAPASGPGPVAGEHGRRGGAVSGPAEAGAAGRPGSGASAGLAPGGAPEAPGGSMTSAPGAPWAPGASGVPDEDTEAVVPSAEVSIRASRRVERPGVRDLLRVAADDVSPLSGTGAGEHDPGLLLALARVGGTPCVVLGHNRRSARKGETAEGPGEGQALGPAGLRTARRGMRIAAELGLPLLTVIDTAGAALSREAEEGGLAAEIARCLADMVTLPAPTLCLLLGQGAGGAALALLPADRVVAARHAWLSPLPPEGASAILHRTTERAYEVAARQGVRSADLLAQGIVDRIVEEDASEAAEGPGAPDIFLSRLGQLLGAELAALRAQDPDERLAARRARHRRIGLPR</sequence>
<dbReference type="PANTHER" id="PTHR42995:SF5">
    <property type="entry name" value="ACETYL-COENZYME A CARBOXYLASE CARBOXYL TRANSFERASE SUBUNIT BETA, CHLOROPLASTIC"/>
    <property type="match status" value="1"/>
</dbReference>
<evidence type="ECO:0000256" key="14">
    <source>
        <dbReference type="ARBA" id="ARBA00023098"/>
    </source>
</evidence>
<name>A0ABT1V4I8_9ACTN</name>
<evidence type="ECO:0000256" key="17">
    <source>
        <dbReference type="ARBA" id="ARBA00049152"/>
    </source>
</evidence>
<dbReference type="InterPro" id="IPR034733">
    <property type="entry name" value="AcCoA_carboxyl_beta"/>
</dbReference>
<feature type="compositionally biased region" description="Low complexity" evidence="18">
    <location>
        <begin position="358"/>
        <end position="405"/>
    </location>
</feature>
<evidence type="ECO:0000313" key="22">
    <source>
        <dbReference type="Proteomes" id="UP001204746"/>
    </source>
</evidence>
<evidence type="ECO:0000256" key="13">
    <source>
        <dbReference type="ARBA" id="ARBA00022840"/>
    </source>
</evidence>
<comment type="caution">
    <text evidence="21">The sequence shown here is derived from an EMBL/GenBank/DDBJ whole genome shotgun (WGS) entry which is preliminary data.</text>
</comment>
<evidence type="ECO:0000256" key="5">
    <source>
        <dbReference type="ARBA" id="ARBA00011664"/>
    </source>
</evidence>
<evidence type="ECO:0000256" key="6">
    <source>
        <dbReference type="ARBA" id="ARBA00011883"/>
    </source>
</evidence>
<gene>
    <name evidence="21" type="ORF">NP777_26030</name>
</gene>
<comment type="subunit">
    <text evidence="5">Acetyl-CoA carboxylase is a heterotetramer composed of biotin carboxyl carrier protein (AccB), biotin carboxylase (AccC) and two subunits of ACCase subunit beta/alpha.</text>
</comment>
<evidence type="ECO:0000256" key="11">
    <source>
        <dbReference type="ARBA" id="ARBA00022771"/>
    </source>
</evidence>
<dbReference type="PROSITE" id="PS50989">
    <property type="entry name" value="COA_CT_CTER"/>
    <property type="match status" value="1"/>
</dbReference>
<proteinExistence type="inferred from homology"/>
<feature type="region of interest" description="Disordered" evidence="18">
    <location>
        <begin position="244"/>
        <end position="310"/>
    </location>
</feature>
<feature type="region of interest" description="Disordered" evidence="18">
    <location>
        <begin position="478"/>
        <end position="497"/>
    </location>
</feature>
<dbReference type="InterPro" id="IPR001095">
    <property type="entry name" value="Acetyl_CoA_COase_a_su"/>
</dbReference>
<dbReference type="InterPro" id="IPR011762">
    <property type="entry name" value="COA_CT_N"/>
</dbReference>
<dbReference type="InterPro" id="IPR029045">
    <property type="entry name" value="ClpP/crotonase-like_dom_sf"/>
</dbReference>
<evidence type="ECO:0000256" key="15">
    <source>
        <dbReference type="ARBA" id="ARBA00023160"/>
    </source>
</evidence>
<dbReference type="Proteomes" id="UP001204746">
    <property type="component" value="Unassembled WGS sequence"/>
</dbReference>
<keyword evidence="8" id="KW-0444">Lipid biosynthesis</keyword>
<evidence type="ECO:0000256" key="4">
    <source>
        <dbReference type="ARBA" id="ARBA00010284"/>
    </source>
</evidence>
<dbReference type="Pfam" id="PF01039">
    <property type="entry name" value="Carboxyl_trans"/>
    <property type="match status" value="1"/>
</dbReference>
<feature type="compositionally biased region" description="Gly residues" evidence="18">
    <location>
        <begin position="286"/>
        <end position="308"/>
    </location>
</feature>
<reference evidence="21 22" key="1">
    <citation type="submission" date="2022-07" db="EMBL/GenBank/DDBJ databases">
        <authorList>
            <person name="Phongsopitanun W."/>
            <person name="Tanasupawat S."/>
        </authorList>
    </citation>
    <scope>NUCLEOTIDE SEQUENCE [LARGE SCALE GENOMIC DNA]</scope>
    <source>
        <strain evidence="21 22">RCU-064</strain>
    </source>
</reference>
<comment type="similarity">
    <text evidence="3">In the C-terminal section; belongs to the AccA family.</text>
</comment>
<feature type="compositionally biased region" description="Gly residues" evidence="18">
    <location>
        <begin position="324"/>
        <end position="334"/>
    </location>
</feature>
<evidence type="ECO:0000256" key="8">
    <source>
        <dbReference type="ARBA" id="ARBA00022516"/>
    </source>
</evidence>
<accession>A0ABT1V4I8</accession>
<feature type="compositionally biased region" description="Low complexity" evidence="18">
    <location>
        <begin position="264"/>
        <end position="285"/>
    </location>
</feature>
<dbReference type="PANTHER" id="PTHR42995">
    <property type="entry name" value="ACETYL-COENZYME A CARBOXYLASE CARBOXYL TRANSFERASE SUBUNIT BETA, CHLOROPLASTIC"/>
    <property type="match status" value="1"/>
</dbReference>